<dbReference type="GeneID" id="5724140"/>
<dbReference type="GO" id="GO:0036038">
    <property type="term" value="C:MKS complex"/>
    <property type="evidence" value="ECO:0000318"/>
    <property type="project" value="GO_Central"/>
</dbReference>
<feature type="compositionally biased region" description="Polar residues" evidence="7">
    <location>
        <begin position="84"/>
        <end position="95"/>
    </location>
</feature>
<dbReference type="AlphaFoldDB" id="A0A2K3DBT1"/>
<dbReference type="InterPro" id="IPR010796">
    <property type="entry name" value="C2_B9-type_dom"/>
</dbReference>
<dbReference type="Gramene" id="PNW77982">
    <property type="protein sequence ID" value="PNW77982"/>
    <property type="gene ID" value="CHLRE_10g459550v5"/>
</dbReference>
<dbReference type="PaxDb" id="3055-EDP08080"/>
<dbReference type="KEGG" id="cre:CHLRE_10g459550v5"/>
<keyword evidence="9" id="KW-1185">Reference proteome</keyword>
<feature type="region of interest" description="Disordered" evidence="7">
    <location>
        <begin position="1"/>
        <end position="205"/>
    </location>
</feature>
<accession>A0A2K3DBT1</accession>
<feature type="compositionally biased region" description="Low complexity" evidence="7">
    <location>
        <begin position="38"/>
        <end position="50"/>
    </location>
</feature>
<evidence type="ECO:0000313" key="9">
    <source>
        <dbReference type="Proteomes" id="UP000006906"/>
    </source>
</evidence>
<dbReference type="EMBL" id="CM008971">
    <property type="protein sequence ID" value="PNW77982.1"/>
    <property type="molecule type" value="Genomic_DNA"/>
</dbReference>
<feature type="compositionally biased region" description="Gly residues" evidence="7">
    <location>
        <begin position="634"/>
        <end position="647"/>
    </location>
</feature>
<feature type="compositionally biased region" description="Low complexity" evidence="7">
    <location>
        <begin position="554"/>
        <end position="601"/>
    </location>
</feature>
<dbReference type="InParanoid" id="A0A2K3DBT1"/>
<keyword evidence="3" id="KW-0970">Cilium biogenesis/degradation</keyword>
<protein>
    <recommendedName>
        <fullName evidence="6">B9 domain-containing protein 2</fullName>
    </recommendedName>
</protein>
<keyword evidence="4" id="KW-0206">Cytoskeleton</keyword>
<dbReference type="GO" id="GO:0060271">
    <property type="term" value="P:cilium assembly"/>
    <property type="evidence" value="ECO:0000318"/>
    <property type="project" value="GO_Central"/>
</dbReference>
<dbReference type="Proteomes" id="UP000006906">
    <property type="component" value="Chromosome 10"/>
</dbReference>
<comment type="subcellular location">
    <subcellularLocation>
        <location evidence="1">Cytoplasm</location>
        <location evidence="1">Cytoskeleton</location>
        <location evidence="1">Cilium basal body</location>
    </subcellularLocation>
</comment>
<feature type="compositionally biased region" description="Basic residues" evidence="7">
    <location>
        <begin position="652"/>
        <end position="662"/>
    </location>
</feature>
<evidence type="ECO:0000256" key="3">
    <source>
        <dbReference type="ARBA" id="ARBA00022794"/>
    </source>
</evidence>
<feature type="compositionally biased region" description="Basic residues" evidence="7">
    <location>
        <begin position="181"/>
        <end position="193"/>
    </location>
</feature>
<dbReference type="PROSITE" id="PS51381">
    <property type="entry name" value="C2_B9"/>
    <property type="match status" value="1"/>
</dbReference>
<feature type="region of interest" description="Disordered" evidence="7">
    <location>
        <begin position="457"/>
        <end position="662"/>
    </location>
</feature>
<gene>
    <name evidence="8" type="ORF">CHLRE_10g459550v5</name>
</gene>
<feature type="compositionally biased region" description="Gly residues" evidence="7">
    <location>
        <begin position="602"/>
        <end position="614"/>
    </location>
</feature>
<dbReference type="OrthoDB" id="184109at2759"/>
<evidence type="ECO:0000256" key="2">
    <source>
        <dbReference type="ARBA" id="ARBA00022490"/>
    </source>
</evidence>
<feature type="compositionally biased region" description="Acidic residues" evidence="7">
    <location>
        <begin position="620"/>
        <end position="631"/>
    </location>
</feature>
<keyword evidence="2" id="KW-0963">Cytoplasm</keyword>
<dbReference type="PANTHER" id="PTHR12968">
    <property type="entry name" value="B9 DOMAIN-CONTAINING"/>
    <property type="match status" value="1"/>
</dbReference>
<sequence length="662" mass="68734">MADLASMLPGPGPRTGFGDGAAQPPQQPAPSGLQEMPSIGQAIAGAQAASEADRRRERRRLAQLSPGEGRNSRTAGAGEGDAMTSPTRATSNSRLPSAGGVDPDVDMTRYGLAAEDSPMPRGRRRMSAAGQSPEPRAGGATPSDGGSELGSPARRVGSRTDLRSSYDSLDSFSAAGGQGRSSRRGSGFKKRGSKGGAGPAKQQQQQVQVADLHFVGEIVGGSGFSAATPMLFCRWQLLYEPSKGWQVARGLQQGATHACCSDVPEEDLVLWEHPLDVHLRTHSLQGWPALLLMVYARDESAGRDSFVSYALVNLPTQPGTHHLSCHTWFAVESNRALGRSFFGWHTGLIPRLEDETFITDLRKREDAGPFICTVGAGSVHLRISLLTRNLENVTHQGGESLAAALERLTTNILRQSTQLANKAAALEEHRRAQETMTEGQKLVRAGREERFSAARAAIDTKRQAGGTPSPLPSESSRTSMFDKAGGGRGSFRGFAAAQPSPSPRGDDLRSEASFGSRAGGATPPRDRYADRLARRKAAKEAPTASSQEGTPSVGGADTSAGGADAGSRPLSRAPSTSGGTTAALARAASRRAASQSGAAGDPAGGAGAGPGAGGRRPTEDDGLEEIGEDEPAAGGAGRASEDGGGGRAAARAARRAQQKLAF</sequence>
<dbReference type="STRING" id="3055.A0A2K3DBT1"/>
<reference evidence="8 9" key="1">
    <citation type="journal article" date="2007" name="Science">
        <title>The Chlamydomonas genome reveals the evolution of key animal and plant functions.</title>
        <authorList>
            <person name="Merchant S.S."/>
            <person name="Prochnik S.E."/>
            <person name="Vallon O."/>
            <person name="Harris E.H."/>
            <person name="Karpowicz S.J."/>
            <person name="Witman G.B."/>
            <person name="Terry A."/>
            <person name="Salamov A."/>
            <person name="Fritz-Laylin L.K."/>
            <person name="Marechal-Drouard L."/>
            <person name="Marshall W.F."/>
            <person name="Qu L.H."/>
            <person name="Nelson D.R."/>
            <person name="Sanderfoot A.A."/>
            <person name="Spalding M.H."/>
            <person name="Kapitonov V.V."/>
            <person name="Ren Q."/>
            <person name="Ferris P."/>
            <person name="Lindquist E."/>
            <person name="Shapiro H."/>
            <person name="Lucas S.M."/>
            <person name="Grimwood J."/>
            <person name="Schmutz J."/>
            <person name="Cardol P."/>
            <person name="Cerutti H."/>
            <person name="Chanfreau G."/>
            <person name="Chen C.L."/>
            <person name="Cognat V."/>
            <person name="Croft M.T."/>
            <person name="Dent R."/>
            <person name="Dutcher S."/>
            <person name="Fernandez E."/>
            <person name="Fukuzawa H."/>
            <person name="Gonzalez-Ballester D."/>
            <person name="Gonzalez-Halphen D."/>
            <person name="Hallmann A."/>
            <person name="Hanikenne M."/>
            <person name="Hippler M."/>
            <person name="Inwood W."/>
            <person name="Jabbari K."/>
            <person name="Kalanon M."/>
            <person name="Kuras R."/>
            <person name="Lefebvre P.A."/>
            <person name="Lemaire S.D."/>
            <person name="Lobanov A.V."/>
            <person name="Lohr M."/>
            <person name="Manuell A."/>
            <person name="Meier I."/>
            <person name="Mets L."/>
            <person name="Mittag M."/>
            <person name="Mittelmeier T."/>
            <person name="Moroney J.V."/>
            <person name="Moseley J."/>
            <person name="Napoli C."/>
            <person name="Nedelcu A.M."/>
            <person name="Niyogi K."/>
            <person name="Novoselov S.V."/>
            <person name="Paulsen I.T."/>
            <person name="Pazour G."/>
            <person name="Purton S."/>
            <person name="Ral J.P."/>
            <person name="Riano-Pachon D.M."/>
            <person name="Riekhof W."/>
            <person name="Rymarquis L."/>
            <person name="Schroda M."/>
            <person name="Stern D."/>
            <person name="Umen J."/>
            <person name="Willows R."/>
            <person name="Wilson N."/>
            <person name="Zimmer S.L."/>
            <person name="Allmer J."/>
            <person name="Balk J."/>
            <person name="Bisova K."/>
            <person name="Chen C.J."/>
            <person name="Elias M."/>
            <person name="Gendler K."/>
            <person name="Hauser C."/>
            <person name="Lamb M.R."/>
            <person name="Ledford H."/>
            <person name="Long J.C."/>
            <person name="Minagawa J."/>
            <person name="Page M.D."/>
            <person name="Pan J."/>
            <person name="Pootakham W."/>
            <person name="Roje S."/>
            <person name="Rose A."/>
            <person name="Stahlberg E."/>
            <person name="Terauchi A.M."/>
            <person name="Yang P."/>
            <person name="Ball S."/>
            <person name="Bowler C."/>
            <person name="Dieckmann C.L."/>
            <person name="Gladyshev V.N."/>
            <person name="Green P."/>
            <person name="Jorgensen R."/>
            <person name="Mayfield S."/>
            <person name="Mueller-Roeber B."/>
            <person name="Rajamani S."/>
            <person name="Sayre R.T."/>
            <person name="Brokstein P."/>
            <person name="Dubchak I."/>
            <person name="Goodstein D."/>
            <person name="Hornick L."/>
            <person name="Huang Y.W."/>
            <person name="Jhaveri J."/>
            <person name="Luo Y."/>
            <person name="Martinez D."/>
            <person name="Ngau W.C."/>
            <person name="Otillar B."/>
            <person name="Poliakov A."/>
            <person name="Porter A."/>
            <person name="Szajkowski L."/>
            <person name="Werner G."/>
            <person name="Zhou K."/>
            <person name="Grigoriev I.V."/>
            <person name="Rokhsar D.S."/>
            <person name="Grossman A.R."/>
        </authorList>
    </citation>
    <scope>NUCLEOTIDE SEQUENCE [LARGE SCALE GENOMIC DNA]</scope>
    <source>
        <strain evidence="9">CC-503</strain>
    </source>
</reference>
<name>A0A2K3DBT1_CHLRE</name>
<dbReference type="ExpressionAtlas" id="A0A2K3DBT1">
    <property type="expression patterns" value="baseline"/>
</dbReference>
<evidence type="ECO:0000256" key="6">
    <source>
        <dbReference type="ARBA" id="ARBA00039272"/>
    </source>
</evidence>
<proteinExistence type="predicted"/>
<evidence type="ECO:0000256" key="1">
    <source>
        <dbReference type="ARBA" id="ARBA00004120"/>
    </source>
</evidence>
<dbReference type="PANTHER" id="PTHR12968:SF2">
    <property type="entry name" value="B9 DOMAIN-CONTAINING PROTEIN 2"/>
    <property type="match status" value="1"/>
</dbReference>
<keyword evidence="5" id="KW-0966">Cell projection</keyword>
<evidence type="ECO:0000256" key="5">
    <source>
        <dbReference type="ARBA" id="ARBA00023273"/>
    </source>
</evidence>
<evidence type="ECO:0000313" key="8">
    <source>
        <dbReference type="EMBL" id="PNW77982.1"/>
    </source>
</evidence>
<dbReference type="RefSeq" id="XP_042920523.1">
    <property type="nucleotide sequence ID" value="XM_043067126.1"/>
</dbReference>
<organism evidence="8 9">
    <name type="scientific">Chlamydomonas reinhardtii</name>
    <name type="common">Chlamydomonas smithii</name>
    <dbReference type="NCBI Taxonomy" id="3055"/>
    <lineage>
        <taxon>Eukaryota</taxon>
        <taxon>Viridiplantae</taxon>
        <taxon>Chlorophyta</taxon>
        <taxon>core chlorophytes</taxon>
        <taxon>Chlorophyceae</taxon>
        <taxon>CS clade</taxon>
        <taxon>Chlamydomonadales</taxon>
        <taxon>Chlamydomonadaceae</taxon>
        <taxon>Chlamydomonas</taxon>
    </lineage>
</organism>
<dbReference type="Pfam" id="PF07162">
    <property type="entry name" value="B9-C2"/>
    <property type="match status" value="1"/>
</dbReference>
<evidence type="ECO:0000256" key="4">
    <source>
        <dbReference type="ARBA" id="ARBA00023212"/>
    </source>
</evidence>
<evidence type="ECO:0000256" key="7">
    <source>
        <dbReference type="SAM" id="MobiDB-lite"/>
    </source>
</evidence>